<evidence type="ECO:0000256" key="1">
    <source>
        <dbReference type="SAM" id="Phobius"/>
    </source>
</evidence>
<evidence type="ECO:0000313" key="2">
    <source>
        <dbReference type="EMBL" id="QDI74094.1"/>
    </source>
</evidence>
<accession>A0A514K387</accession>
<keyword evidence="1" id="KW-1133">Transmembrane helix</keyword>
<organism evidence="2">
    <name type="scientific">Nitrosopumilus spindle-shaped virus</name>
    <dbReference type="NCBI Taxonomy" id="2508184"/>
    <lineage>
        <taxon>Viruses</taxon>
        <taxon>Viruses incertae sedis</taxon>
        <taxon>Thaspiviridae</taxon>
        <taxon>Nitmarvirus</taxon>
        <taxon>Nitmarvirus maris</taxon>
        <taxon>Nitmarvirus NSV1</taxon>
    </lineage>
</organism>
<protein>
    <submittedName>
        <fullName evidence="2">Uncharacterized protein</fullName>
    </submittedName>
</protein>
<feature type="transmembrane region" description="Helical" evidence="1">
    <location>
        <begin position="12"/>
        <end position="32"/>
    </location>
</feature>
<keyword evidence="1" id="KW-0812">Transmembrane</keyword>
<name>A0A514K387_9VIRU</name>
<proteinExistence type="predicted"/>
<dbReference type="EMBL" id="MK570058">
    <property type="protein sequence ID" value="QDI74094.1"/>
    <property type="molecule type" value="Genomic_DNA"/>
</dbReference>
<reference evidence="2" key="1">
    <citation type="submission" date="2019-02" db="EMBL/GenBank/DDBJ databases">
        <title>Spindle-shaped viruses infect a marine ammonia-oxidizing thaumarchaeon.</title>
        <authorList>
            <person name="Kim J.-G."/>
            <person name="Kim S.-J."/>
            <person name="Rhee S.-K."/>
        </authorList>
    </citation>
    <scope>NUCLEOTIDE SEQUENCE [LARGE SCALE GENOMIC DNA]</scope>
    <source>
        <strain evidence="2">NSV6</strain>
    </source>
</reference>
<keyword evidence="1" id="KW-0472">Membrane</keyword>
<sequence>MSLQKQVSYSKLELILGFIGIFSIGMVLANFVN</sequence>